<keyword evidence="3" id="KW-1003">Cell membrane</keyword>
<comment type="similarity">
    <text evidence="8 9">Belongs to the TRAP transporter small permease family.</text>
</comment>
<keyword evidence="7 9" id="KW-0472">Membrane</keyword>
<protein>
    <recommendedName>
        <fullName evidence="9">TRAP transporter small permease protein</fullName>
    </recommendedName>
</protein>
<feature type="transmembrane region" description="Helical" evidence="9">
    <location>
        <begin position="46"/>
        <end position="63"/>
    </location>
</feature>
<comment type="caution">
    <text evidence="9">Lacks conserved residue(s) required for the propagation of feature annotation.</text>
</comment>
<comment type="subcellular location">
    <subcellularLocation>
        <location evidence="1 9">Cell inner membrane</location>
        <topology evidence="1 9">Multi-pass membrane protein</topology>
    </subcellularLocation>
</comment>
<evidence type="ECO:0000256" key="4">
    <source>
        <dbReference type="ARBA" id="ARBA00022519"/>
    </source>
</evidence>
<dbReference type="RefSeq" id="WP_158537078.1">
    <property type="nucleotide sequence ID" value="NZ_QKYU01000003.1"/>
</dbReference>
<dbReference type="Pfam" id="PF04290">
    <property type="entry name" value="DctQ"/>
    <property type="match status" value="1"/>
</dbReference>
<feature type="transmembrane region" description="Helical" evidence="9">
    <location>
        <begin position="92"/>
        <end position="110"/>
    </location>
</feature>
<dbReference type="PANTHER" id="PTHR35011:SF2">
    <property type="entry name" value="2,3-DIKETO-L-GULONATE TRAP TRANSPORTER SMALL PERMEASE PROTEIN YIAM"/>
    <property type="match status" value="1"/>
</dbReference>
<evidence type="ECO:0000256" key="9">
    <source>
        <dbReference type="RuleBase" id="RU369079"/>
    </source>
</evidence>
<evidence type="ECO:0000256" key="8">
    <source>
        <dbReference type="ARBA" id="ARBA00038436"/>
    </source>
</evidence>
<keyword evidence="2 9" id="KW-0813">Transport</keyword>
<dbReference type="OrthoDB" id="9797534at2"/>
<comment type="caution">
    <text evidence="11">The sequence shown here is derived from an EMBL/GenBank/DDBJ whole genome shotgun (WGS) entry which is preliminary data.</text>
</comment>
<keyword evidence="5 9" id="KW-0812">Transmembrane</keyword>
<evidence type="ECO:0000256" key="5">
    <source>
        <dbReference type="ARBA" id="ARBA00022692"/>
    </source>
</evidence>
<gene>
    <name evidence="11" type="ORF">C8P66_10370</name>
</gene>
<dbReference type="Proteomes" id="UP000249688">
    <property type="component" value="Unassembled WGS sequence"/>
</dbReference>
<dbReference type="GO" id="GO:0022857">
    <property type="term" value="F:transmembrane transporter activity"/>
    <property type="evidence" value="ECO:0007669"/>
    <property type="project" value="UniProtKB-UniRule"/>
</dbReference>
<comment type="subunit">
    <text evidence="9">The complex comprises the extracytoplasmic solute receptor protein and the two transmembrane proteins.</text>
</comment>
<evidence type="ECO:0000256" key="3">
    <source>
        <dbReference type="ARBA" id="ARBA00022475"/>
    </source>
</evidence>
<keyword evidence="6 9" id="KW-1133">Transmembrane helix</keyword>
<dbReference type="InterPro" id="IPR055348">
    <property type="entry name" value="DctQ"/>
</dbReference>
<feature type="transmembrane region" description="Helical" evidence="9">
    <location>
        <begin position="130"/>
        <end position="156"/>
    </location>
</feature>
<evidence type="ECO:0000256" key="2">
    <source>
        <dbReference type="ARBA" id="ARBA00022448"/>
    </source>
</evidence>
<evidence type="ECO:0000313" key="12">
    <source>
        <dbReference type="Proteomes" id="UP000249688"/>
    </source>
</evidence>
<dbReference type="AlphaFoldDB" id="A0A2W7JA80"/>
<dbReference type="GO" id="GO:0015740">
    <property type="term" value="P:C4-dicarboxylate transport"/>
    <property type="evidence" value="ECO:0007669"/>
    <property type="project" value="TreeGrafter"/>
</dbReference>
<dbReference type="GO" id="GO:0005886">
    <property type="term" value="C:plasma membrane"/>
    <property type="evidence" value="ECO:0007669"/>
    <property type="project" value="UniProtKB-SubCell"/>
</dbReference>
<accession>A0A2W7JA80</accession>
<evidence type="ECO:0000256" key="7">
    <source>
        <dbReference type="ARBA" id="ARBA00023136"/>
    </source>
</evidence>
<evidence type="ECO:0000313" key="11">
    <source>
        <dbReference type="EMBL" id="PZW49045.1"/>
    </source>
</evidence>
<keyword evidence="4 9" id="KW-0997">Cell inner membrane</keyword>
<name>A0A2W7JA80_9PROT</name>
<reference evidence="11 12" key="1">
    <citation type="submission" date="2018-06" db="EMBL/GenBank/DDBJ databases">
        <title>Genomic Encyclopedia of Archaeal and Bacterial Type Strains, Phase II (KMG-II): from individual species to whole genera.</title>
        <authorList>
            <person name="Goeker M."/>
        </authorList>
    </citation>
    <scope>NUCLEOTIDE SEQUENCE [LARGE SCALE GENOMIC DNA]</scope>
    <source>
        <strain evidence="11 12">DSM 24525</strain>
    </source>
</reference>
<dbReference type="InterPro" id="IPR007387">
    <property type="entry name" value="TRAP_DctQ"/>
</dbReference>
<keyword evidence="12" id="KW-1185">Reference proteome</keyword>
<evidence type="ECO:0000256" key="6">
    <source>
        <dbReference type="ARBA" id="ARBA00022989"/>
    </source>
</evidence>
<proteinExistence type="inferred from homology"/>
<evidence type="ECO:0000259" key="10">
    <source>
        <dbReference type="Pfam" id="PF04290"/>
    </source>
</evidence>
<sequence length="180" mass="18876">MKLLVRLVAVLSGIAAALGGLATATCLVLVGVSVVSRYVFNEPLPWIDRVAGWLVVALVLLAAPEAQRRFEHIGVDIAVSQASPGWARASRLAGTLSVAAVGAILTVAGWEAVSFSRMVGLATEIEAVPLWWVQMLLPIGASVLCLVALVQSLVLLTGGTPEYQPTGEDQLPRDTLARGE</sequence>
<dbReference type="EMBL" id="QKYU01000003">
    <property type="protein sequence ID" value="PZW49045.1"/>
    <property type="molecule type" value="Genomic_DNA"/>
</dbReference>
<comment type="function">
    <text evidence="9">Part of the tripartite ATP-independent periplasmic (TRAP) transport system.</text>
</comment>
<feature type="domain" description="Tripartite ATP-independent periplasmic transporters DctQ component" evidence="10">
    <location>
        <begin position="28"/>
        <end position="155"/>
    </location>
</feature>
<organism evidence="11 12">
    <name type="scientific">Humitalea rosea</name>
    <dbReference type="NCBI Taxonomy" id="990373"/>
    <lineage>
        <taxon>Bacteria</taxon>
        <taxon>Pseudomonadati</taxon>
        <taxon>Pseudomonadota</taxon>
        <taxon>Alphaproteobacteria</taxon>
        <taxon>Acetobacterales</taxon>
        <taxon>Roseomonadaceae</taxon>
        <taxon>Humitalea</taxon>
    </lineage>
</organism>
<dbReference type="PANTHER" id="PTHR35011">
    <property type="entry name" value="2,3-DIKETO-L-GULONATE TRAP TRANSPORTER SMALL PERMEASE PROTEIN YIAM"/>
    <property type="match status" value="1"/>
</dbReference>
<evidence type="ECO:0000256" key="1">
    <source>
        <dbReference type="ARBA" id="ARBA00004429"/>
    </source>
</evidence>